<keyword evidence="3 6" id="KW-0489">Methyltransferase</keyword>
<dbReference type="PANTHER" id="PTHR11265">
    <property type="entry name" value="S-ADENOSYL-METHYLTRANSFERASE MRAW"/>
    <property type="match status" value="1"/>
</dbReference>
<comment type="function">
    <text evidence="6">Specifically methylates the N4 position of cytidine in position 1402 (C1402) of 16S rRNA.</text>
</comment>
<reference evidence="8 9" key="1">
    <citation type="submission" date="2023-07" db="EMBL/GenBank/DDBJ databases">
        <title>Genomic Encyclopedia of Type Strains, Phase IV (KMG-IV): sequencing the most valuable type-strain genomes for metagenomic binning, comparative biology and taxonomic classification.</title>
        <authorList>
            <person name="Goeker M."/>
        </authorList>
    </citation>
    <scope>NUCLEOTIDE SEQUENCE [LARGE SCALE GENOMIC DNA]</scope>
    <source>
        <strain evidence="8 9">DSM 4006</strain>
    </source>
</reference>
<dbReference type="Gene3D" id="3.40.50.150">
    <property type="entry name" value="Vaccinia Virus protein VP39"/>
    <property type="match status" value="1"/>
</dbReference>
<dbReference type="Proteomes" id="UP001232973">
    <property type="component" value="Unassembled WGS sequence"/>
</dbReference>
<gene>
    <name evidence="6" type="primary">rsmH</name>
    <name evidence="8" type="ORF">J2S03_002829</name>
</gene>
<dbReference type="EMBL" id="JAUSTP010000028">
    <property type="protein sequence ID" value="MDQ0190962.1"/>
    <property type="molecule type" value="Genomic_DNA"/>
</dbReference>
<keyword evidence="2 6" id="KW-0698">rRNA processing</keyword>
<evidence type="ECO:0000256" key="4">
    <source>
        <dbReference type="ARBA" id="ARBA00022679"/>
    </source>
</evidence>
<feature type="binding site" evidence="6">
    <location>
        <position position="108"/>
    </location>
    <ligand>
        <name>S-adenosyl-L-methionine</name>
        <dbReference type="ChEBI" id="CHEBI:59789"/>
    </ligand>
</feature>
<dbReference type="InterPro" id="IPR029063">
    <property type="entry name" value="SAM-dependent_MTases_sf"/>
</dbReference>
<dbReference type="SUPFAM" id="SSF81799">
    <property type="entry name" value="Putative methyltransferase TM0872, insert domain"/>
    <property type="match status" value="1"/>
</dbReference>
<comment type="subcellular location">
    <subcellularLocation>
        <location evidence="6">Cytoplasm</location>
    </subcellularLocation>
</comment>
<dbReference type="PIRSF" id="PIRSF004486">
    <property type="entry name" value="MraW"/>
    <property type="match status" value="1"/>
</dbReference>
<proteinExistence type="inferred from homology"/>
<dbReference type="GO" id="GO:0032259">
    <property type="term" value="P:methylation"/>
    <property type="evidence" value="ECO:0007669"/>
    <property type="project" value="UniProtKB-KW"/>
</dbReference>
<organism evidence="8 9">
    <name type="scientific">Alicyclobacillus cycloheptanicus</name>
    <dbReference type="NCBI Taxonomy" id="1457"/>
    <lineage>
        <taxon>Bacteria</taxon>
        <taxon>Bacillati</taxon>
        <taxon>Bacillota</taxon>
        <taxon>Bacilli</taxon>
        <taxon>Bacillales</taxon>
        <taxon>Alicyclobacillaceae</taxon>
        <taxon>Alicyclobacillus</taxon>
    </lineage>
</organism>
<comment type="catalytic activity">
    <reaction evidence="6">
        <text>cytidine(1402) in 16S rRNA + S-adenosyl-L-methionine = N(4)-methylcytidine(1402) in 16S rRNA + S-adenosyl-L-homocysteine + H(+)</text>
        <dbReference type="Rhea" id="RHEA:42928"/>
        <dbReference type="Rhea" id="RHEA-COMP:10286"/>
        <dbReference type="Rhea" id="RHEA-COMP:10287"/>
        <dbReference type="ChEBI" id="CHEBI:15378"/>
        <dbReference type="ChEBI" id="CHEBI:57856"/>
        <dbReference type="ChEBI" id="CHEBI:59789"/>
        <dbReference type="ChEBI" id="CHEBI:74506"/>
        <dbReference type="ChEBI" id="CHEBI:82748"/>
        <dbReference type="EC" id="2.1.1.199"/>
    </reaction>
</comment>
<feature type="binding site" evidence="6">
    <location>
        <position position="80"/>
    </location>
    <ligand>
        <name>S-adenosyl-L-methionine</name>
        <dbReference type="ChEBI" id="CHEBI:59789"/>
    </ligand>
</feature>
<dbReference type="RefSeq" id="WP_407654055.1">
    <property type="nucleotide sequence ID" value="NZ_CP067097.1"/>
</dbReference>
<comment type="caution">
    <text evidence="8">The sequence shown here is derived from an EMBL/GenBank/DDBJ whole genome shotgun (WGS) entry which is preliminary data.</text>
</comment>
<dbReference type="EC" id="2.1.1.199" evidence="6"/>
<evidence type="ECO:0000256" key="6">
    <source>
        <dbReference type="HAMAP-Rule" id="MF_01007"/>
    </source>
</evidence>
<evidence type="ECO:0000256" key="5">
    <source>
        <dbReference type="ARBA" id="ARBA00022691"/>
    </source>
</evidence>
<dbReference type="SUPFAM" id="SSF53335">
    <property type="entry name" value="S-adenosyl-L-methionine-dependent methyltransferases"/>
    <property type="match status" value="1"/>
</dbReference>
<evidence type="ECO:0000256" key="2">
    <source>
        <dbReference type="ARBA" id="ARBA00022552"/>
    </source>
</evidence>
<keyword evidence="6" id="KW-0963">Cytoplasm</keyword>
<feature type="binding site" evidence="6">
    <location>
        <position position="101"/>
    </location>
    <ligand>
        <name>S-adenosyl-L-methionine</name>
        <dbReference type="ChEBI" id="CHEBI:59789"/>
    </ligand>
</feature>
<dbReference type="Gene3D" id="1.10.150.170">
    <property type="entry name" value="Putative methyltransferase TM0872, insert domain"/>
    <property type="match status" value="1"/>
</dbReference>
<feature type="binding site" evidence="6">
    <location>
        <position position="53"/>
    </location>
    <ligand>
        <name>S-adenosyl-L-methionine</name>
        <dbReference type="ChEBI" id="CHEBI:59789"/>
    </ligand>
</feature>
<feature type="region of interest" description="Disordered" evidence="7">
    <location>
        <begin position="292"/>
        <end position="311"/>
    </location>
</feature>
<evidence type="ECO:0000256" key="1">
    <source>
        <dbReference type="ARBA" id="ARBA00010396"/>
    </source>
</evidence>
<evidence type="ECO:0000313" key="8">
    <source>
        <dbReference type="EMBL" id="MDQ0190962.1"/>
    </source>
</evidence>
<dbReference type="InterPro" id="IPR002903">
    <property type="entry name" value="RsmH"/>
</dbReference>
<dbReference type="HAMAP" id="MF_01007">
    <property type="entry name" value="16SrRNA_methyltr_H"/>
    <property type="match status" value="1"/>
</dbReference>
<dbReference type="PANTHER" id="PTHR11265:SF0">
    <property type="entry name" value="12S RRNA N4-METHYLCYTIDINE METHYLTRANSFERASE"/>
    <property type="match status" value="1"/>
</dbReference>
<keyword evidence="9" id="KW-1185">Reference proteome</keyword>
<name>A0ABT9XKX7_9BACL</name>
<dbReference type="Pfam" id="PF01795">
    <property type="entry name" value="Methyltransf_5"/>
    <property type="match status" value="1"/>
</dbReference>
<evidence type="ECO:0000256" key="3">
    <source>
        <dbReference type="ARBA" id="ARBA00022603"/>
    </source>
</evidence>
<evidence type="ECO:0000313" key="9">
    <source>
        <dbReference type="Proteomes" id="UP001232973"/>
    </source>
</evidence>
<dbReference type="GO" id="GO:0008168">
    <property type="term" value="F:methyltransferase activity"/>
    <property type="evidence" value="ECO:0007669"/>
    <property type="project" value="UniProtKB-KW"/>
</dbReference>
<keyword evidence="4 6" id="KW-0808">Transferase</keyword>
<protein>
    <recommendedName>
        <fullName evidence="6">Ribosomal RNA small subunit methyltransferase H</fullName>
        <ecNumber evidence="6">2.1.1.199</ecNumber>
    </recommendedName>
    <alternativeName>
        <fullName evidence="6">16S rRNA m(4)C1402 methyltransferase</fullName>
    </alternativeName>
    <alternativeName>
        <fullName evidence="6">rRNA (cytosine-N(4)-)-methyltransferase RsmH</fullName>
    </alternativeName>
</protein>
<comment type="similarity">
    <text evidence="1 6">Belongs to the methyltransferase superfamily. RsmH family.</text>
</comment>
<sequence length="311" mass="34556">MSFHHRTVLLHETVEAVRPRDGGKYVDCTLGGAGHTTLLLEQSAPTGRVLAMDQDETAILHAAEALSSHMHRLVLVRSNFREIRRICAEQGFEEVDGVVFDLGVSSPQFDEASRGFSYKHDAPLDMRMDRSAPRTAADLVNDLSEEELADILFRYGEERFSRRIVSAIARERQRGRIETTGQLAEIVVSAIPAAARRTGPHPARRTFQALRIAVNDELGALQTGLQEAFEVLAPGGRMAVITFHSLEDRIVKHTFQSFAEGCICPPDFPVCRCGRVPRGTVVTRKPIVPSAQEVQENPRSRSAKLRVVEKR</sequence>
<dbReference type="NCBIfam" id="TIGR00006">
    <property type="entry name" value="16S rRNA (cytosine(1402)-N(4))-methyltransferase RsmH"/>
    <property type="match status" value="1"/>
</dbReference>
<dbReference type="InterPro" id="IPR023397">
    <property type="entry name" value="SAM-dep_MeTrfase_MraW_recog"/>
</dbReference>
<accession>A0ABT9XKX7</accession>
<keyword evidence="5 6" id="KW-0949">S-adenosyl-L-methionine</keyword>
<evidence type="ECO:0000256" key="7">
    <source>
        <dbReference type="SAM" id="MobiDB-lite"/>
    </source>
</evidence>
<feature type="binding site" evidence="6">
    <location>
        <begin position="33"/>
        <end position="35"/>
    </location>
    <ligand>
        <name>S-adenosyl-L-methionine</name>
        <dbReference type="ChEBI" id="CHEBI:59789"/>
    </ligand>
</feature>